<comment type="caution">
    <text evidence="1">The sequence shown here is derived from an EMBL/GenBank/DDBJ whole genome shotgun (WGS) entry which is preliminary data.</text>
</comment>
<protein>
    <submittedName>
        <fullName evidence="1">Uncharacterized protein</fullName>
    </submittedName>
</protein>
<dbReference type="Proteomes" id="UP000480303">
    <property type="component" value="Unassembled WGS sequence"/>
</dbReference>
<gene>
    <name evidence="1" type="ORF">Hs30E_10450</name>
</gene>
<dbReference type="EMBL" id="BLLI01000026">
    <property type="protein sequence ID" value="GFH42494.1"/>
    <property type="molecule type" value="Genomic_DNA"/>
</dbReference>
<evidence type="ECO:0000313" key="2">
    <source>
        <dbReference type="Proteomes" id="UP000480303"/>
    </source>
</evidence>
<evidence type="ECO:0000313" key="1">
    <source>
        <dbReference type="EMBL" id="GFH42494.1"/>
    </source>
</evidence>
<name>A0A6A0BDE7_9LACT</name>
<proteinExistence type="predicted"/>
<dbReference type="AlphaFoldDB" id="A0A6A0BDE7"/>
<accession>A0A6A0BDE7</accession>
<dbReference type="RefSeq" id="WP_172208579.1">
    <property type="nucleotide sequence ID" value="NZ_BLLI01000026.1"/>
</dbReference>
<sequence>MNLVKCTSGTIVIGLGSEFLNITVKAVGERIKRGEGFCLSIASIVQEEPTSQRIEPNEQKRIATAISKWETAPFPIEFYEAL</sequence>
<keyword evidence="2" id="KW-1185">Reference proteome</keyword>
<reference evidence="1 2" key="1">
    <citation type="submission" date="2020-02" db="EMBL/GenBank/DDBJ databases">
        <title>Draft genome sequence of Lactococcus sp. Hs30E4-3.</title>
        <authorList>
            <person name="Noda S."/>
            <person name="Yuki M."/>
            <person name="Ohkuma M."/>
        </authorList>
    </citation>
    <scope>NUCLEOTIDE SEQUENCE [LARGE SCALE GENOMIC DNA]</scope>
    <source>
        <strain evidence="1 2">Hs30E4-3</strain>
    </source>
</reference>
<organism evidence="1 2">
    <name type="scientific">Pseudolactococcus hodotermopsidis</name>
    <dbReference type="NCBI Taxonomy" id="2709157"/>
    <lineage>
        <taxon>Bacteria</taxon>
        <taxon>Bacillati</taxon>
        <taxon>Bacillota</taxon>
        <taxon>Bacilli</taxon>
        <taxon>Lactobacillales</taxon>
        <taxon>Streptococcaceae</taxon>
        <taxon>Pseudolactococcus</taxon>
    </lineage>
</organism>